<feature type="transmembrane region" description="Helical" evidence="1">
    <location>
        <begin position="41"/>
        <end position="60"/>
    </location>
</feature>
<dbReference type="EMBL" id="KZ613952">
    <property type="protein sequence ID" value="PMD35644.1"/>
    <property type="molecule type" value="Genomic_DNA"/>
</dbReference>
<dbReference type="Proteomes" id="UP000235786">
    <property type="component" value="Unassembled WGS sequence"/>
</dbReference>
<reference evidence="2 3" key="1">
    <citation type="submission" date="2016-04" db="EMBL/GenBank/DDBJ databases">
        <title>A degradative enzymes factory behind the ericoid mycorrhizal symbiosis.</title>
        <authorList>
            <consortium name="DOE Joint Genome Institute"/>
            <person name="Martino E."/>
            <person name="Morin E."/>
            <person name="Grelet G."/>
            <person name="Kuo A."/>
            <person name="Kohler A."/>
            <person name="Daghino S."/>
            <person name="Barry K."/>
            <person name="Choi C."/>
            <person name="Cichocki N."/>
            <person name="Clum A."/>
            <person name="Copeland A."/>
            <person name="Hainaut M."/>
            <person name="Haridas S."/>
            <person name="Labutti K."/>
            <person name="Lindquist E."/>
            <person name="Lipzen A."/>
            <person name="Khouja H.-R."/>
            <person name="Murat C."/>
            <person name="Ohm R."/>
            <person name="Olson A."/>
            <person name="Spatafora J."/>
            <person name="Veneault-Fourrey C."/>
            <person name="Henrissat B."/>
            <person name="Grigoriev I."/>
            <person name="Martin F."/>
            <person name="Perotto S."/>
        </authorList>
    </citation>
    <scope>NUCLEOTIDE SEQUENCE [LARGE SCALE GENOMIC DNA]</scope>
    <source>
        <strain evidence="2 3">F</strain>
    </source>
</reference>
<evidence type="ECO:0000256" key="1">
    <source>
        <dbReference type="SAM" id="Phobius"/>
    </source>
</evidence>
<keyword evidence="3" id="KW-1185">Reference proteome</keyword>
<keyword evidence="1" id="KW-0812">Transmembrane</keyword>
<evidence type="ECO:0000313" key="2">
    <source>
        <dbReference type="EMBL" id="PMD35644.1"/>
    </source>
</evidence>
<dbReference type="AlphaFoldDB" id="A0A2J6RAV3"/>
<protein>
    <submittedName>
        <fullName evidence="2">Uncharacterized protein</fullName>
    </submittedName>
</protein>
<accession>A0A2J6RAV3</accession>
<keyword evidence="1" id="KW-0472">Membrane</keyword>
<name>A0A2J6RAV3_HYAVF</name>
<proteinExistence type="predicted"/>
<sequence>MNWVESYVYCIVKGRKFTKMPSKSLNVPEDFRTLKRYATKYCRLLFFVAVWVVIASFFGIDLPQGVALGIINIGCCFALSIYCPWQGSWAGNAMDGQQ</sequence>
<evidence type="ECO:0000313" key="3">
    <source>
        <dbReference type="Proteomes" id="UP000235786"/>
    </source>
</evidence>
<organism evidence="2 3">
    <name type="scientific">Hyaloscypha variabilis (strain UAMH 11265 / GT02V1 / F)</name>
    <name type="common">Meliniomyces variabilis</name>
    <dbReference type="NCBI Taxonomy" id="1149755"/>
    <lineage>
        <taxon>Eukaryota</taxon>
        <taxon>Fungi</taxon>
        <taxon>Dikarya</taxon>
        <taxon>Ascomycota</taxon>
        <taxon>Pezizomycotina</taxon>
        <taxon>Leotiomycetes</taxon>
        <taxon>Helotiales</taxon>
        <taxon>Hyaloscyphaceae</taxon>
        <taxon>Hyaloscypha</taxon>
        <taxon>Hyaloscypha variabilis</taxon>
    </lineage>
</organism>
<feature type="transmembrane region" description="Helical" evidence="1">
    <location>
        <begin position="66"/>
        <end position="85"/>
    </location>
</feature>
<keyword evidence="1" id="KW-1133">Transmembrane helix</keyword>
<gene>
    <name evidence="2" type="ORF">L207DRAFT_119586</name>
</gene>